<name>A0A0F9VZ32_9ZZZZ</name>
<accession>A0A0F9VZ32</accession>
<dbReference type="EMBL" id="LAZR01000391">
    <property type="protein sequence ID" value="KKN71023.1"/>
    <property type="molecule type" value="Genomic_DNA"/>
</dbReference>
<dbReference type="AlphaFoldDB" id="A0A0F9VZ32"/>
<protein>
    <submittedName>
        <fullName evidence="1">Uncharacterized protein</fullName>
    </submittedName>
</protein>
<organism evidence="1">
    <name type="scientific">marine sediment metagenome</name>
    <dbReference type="NCBI Taxonomy" id="412755"/>
    <lineage>
        <taxon>unclassified sequences</taxon>
        <taxon>metagenomes</taxon>
        <taxon>ecological metagenomes</taxon>
    </lineage>
</organism>
<sequence>MLAPFFVGEDRQGRQGRATVDATGKAFWSCDKCPFGEIHSEVEIQTTRAGSIAVCGSCGNVYRDLTCRLQDRRP</sequence>
<reference evidence="1" key="1">
    <citation type="journal article" date="2015" name="Nature">
        <title>Complex archaea that bridge the gap between prokaryotes and eukaryotes.</title>
        <authorList>
            <person name="Spang A."/>
            <person name="Saw J.H."/>
            <person name="Jorgensen S.L."/>
            <person name="Zaremba-Niedzwiedzka K."/>
            <person name="Martijn J."/>
            <person name="Lind A.E."/>
            <person name="van Eijk R."/>
            <person name="Schleper C."/>
            <person name="Guy L."/>
            <person name="Ettema T.J."/>
        </authorList>
    </citation>
    <scope>NUCLEOTIDE SEQUENCE</scope>
</reference>
<evidence type="ECO:0000313" key="1">
    <source>
        <dbReference type="EMBL" id="KKN71023.1"/>
    </source>
</evidence>
<gene>
    <name evidence="1" type="ORF">LCGC14_0424400</name>
</gene>
<comment type="caution">
    <text evidence="1">The sequence shown here is derived from an EMBL/GenBank/DDBJ whole genome shotgun (WGS) entry which is preliminary data.</text>
</comment>
<proteinExistence type="predicted"/>